<dbReference type="Pfam" id="PF00578">
    <property type="entry name" value="AhpC-TSA"/>
    <property type="match status" value="1"/>
</dbReference>
<dbReference type="InterPro" id="IPR000866">
    <property type="entry name" value="AhpC/TSA"/>
</dbReference>
<dbReference type="InterPro" id="IPR047262">
    <property type="entry name" value="PRX-like1"/>
</dbReference>
<sequence length="185" mass="20073">MAITSGNDHEQGWAAPDFALPDTQGRIWSLGDLRGVRGMALFFICNHCPYVIGIADRLAQTGAQLEKLGYGVAAICSNDAQTYPQDSFENMGLFAEKYGFTFPYLHDEDQSVARAYGAACTPDLYGFDAMLKLRYHGRLDSAGRNPADADTVPELLNAMNTVALTGQGPDVQNPSIGCSIKWRTA</sequence>
<accession>A0A2C9CQH9</accession>
<evidence type="ECO:0000313" key="2">
    <source>
        <dbReference type="EMBL" id="SOH93473.1"/>
    </source>
</evidence>
<dbReference type="Proteomes" id="UP000220034">
    <property type="component" value="Unassembled WGS sequence"/>
</dbReference>
<dbReference type="PANTHER" id="PTHR43640">
    <property type="entry name" value="OS07G0260300 PROTEIN"/>
    <property type="match status" value="1"/>
</dbReference>
<dbReference type="GO" id="GO:0016209">
    <property type="term" value="F:antioxidant activity"/>
    <property type="evidence" value="ECO:0007669"/>
    <property type="project" value="InterPro"/>
</dbReference>
<dbReference type="GO" id="GO:0016491">
    <property type="term" value="F:oxidoreductase activity"/>
    <property type="evidence" value="ECO:0007669"/>
    <property type="project" value="InterPro"/>
</dbReference>
<dbReference type="InterPro" id="IPR013766">
    <property type="entry name" value="Thioredoxin_domain"/>
</dbReference>
<dbReference type="RefSeq" id="WP_097929053.1">
    <property type="nucleotide sequence ID" value="NZ_OCTN01000002.1"/>
</dbReference>
<evidence type="ECO:0000313" key="3">
    <source>
        <dbReference type="Proteomes" id="UP000220034"/>
    </source>
</evidence>
<dbReference type="PROSITE" id="PS51352">
    <property type="entry name" value="THIOREDOXIN_2"/>
    <property type="match status" value="1"/>
</dbReference>
<name>A0A2C9CQH9_9RHOB</name>
<dbReference type="Gene3D" id="3.40.30.10">
    <property type="entry name" value="Glutaredoxin"/>
    <property type="match status" value="1"/>
</dbReference>
<gene>
    <name evidence="2" type="ORF">SAMN06273572_102149</name>
</gene>
<dbReference type="EMBL" id="OCTN01000002">
    <property type="protein sequence ID" value="SOH93473.1"/>
    <property type="molecule type" value="Genomic_DNA"/>
</dbReference>
<dbReference type="CDD" id="cd02969">
    <property type="entry name" value="PRX_like1"/>
    <property type="match status" value="1"/>
</dbReference>
<dbReference type="SUPFAM" id="SSF52833">
    <property type="entry name" value="Thioredoxin-like"/>
    <property type="match status" value="1"/>
</dbReference>
<protein>
    <submittedName>
        <fullName evidence="2">Peroxiredoxin</fullName>
    </submittedName>
</protein>
<evidence type="ECO:0000259" key="1">
    <source>
        <dbReference type="PROSITE" id="PS51352"/>
    </source>
</evidence>
<proteinExistence type="predicted"/>
<dbReference type="InterPro" id="IPR036249">
    <property type="entry name" value="Thioredoxin-like_sf"/>
</dbReference>
<organism evidence="2 3">
    <name type="scientific">Pontivivens marinum</name>
    <dbReference type="NCBI Taxonomy" id="1690039"/>
    <lineage>
        <taxon>Bacteria</taxon>
        <taxon>Pseudomonadati</taxon>
        <taxon>Pseudomonadota</taxon>
        <taxon>Alphaproteobacteria</taxon>
        <taxon>Rhodobacterales</taxon>
        <taxon>Paracoccaceae</taxon>
        <taxon>Pontivivens</taxon>
    </lineage>
</organism>
<dbReference type="AlphaFoldDB" id="A0A2C9CQH9"/>
<reference evidence="3" key="1">
    <citation type="submission" date="2017-09" db="EMBL/GenBank/DDBJ databases">
        <authorList>
            <person name="Varghese N."/>
            <person name="Submissions S."/>
        </authorList>
    </citation>
    <scope>NUCLEOTIDE SEQUENCE [LARGE SCALE GENOMIC DNA]</scope>
    <source>
        <strain evidence="3">C7</strain>
    </source>
</reference>
<keyword evidence="3" id="KW-1185">Reference proteome</keyword>
<dbReference type="OrthoDB" id="9809746at2"/>
<dbReference type="PANTHER" id="PTHR43640:SF1">
    <property type="entry name" value="THIOREDOXIN-DEPENDENT PEROXIREDOXIN"/>
    <property type="match status" value="1"/>
</dbReference>
<feature type="domain" description="Thioredoxin" evidence="1">
    <location>
        <begin position="9"/>
        <end position="161"/>
    </location>
</feature>